<comment type="similarity">
    <text evidence="8">Belongs to the methyltransferase superfamily. RlmI family.</text>
</comment>
<reference evidence="10 11" key="1">
    <citation type="submission" date="2023-09" db="EMBL/GenBank/DDBJ databases">
        <authorList>
            <person name="Rey-Velasco X."/>
        </authorList>
    </citation>
    <scope>NUCLEOTIDE SEQUENCE [LARGE SCALE GENOMIC DNA]</scope>
    <source>
        <strain evidence="10 11">W409</strain>
    </source>
</reference>
<dbReference type="PANTHER" id="PTHR42873:SF1">
    <property type="entry name" value="S-ADENOSYLMETHIONINE-DEPENDENT METHYLTRANSFERASE DOMAIN-CONTAINING PROTEIN"/>
    <property type="match status" value="1"/>
</dbReference>
<dbReference type="SUPFAM" id="SSF53335">
    <property type="entry name" value="S-adenosyl-L-methionine-dependent methyltransferases"/>
    <property type="match status" value="1"/>
</dbReference>
<keyword evidence="3" id="KW-0698">rRNA processing</keyword>
<dbReference type="InterPro" id="IPR036974">
    <property type="entry name" value="PUA_sf"/>
</dbReference>
<dbReference type="InterPro" id="IPR019614">
    <property type="entry name" value="SAM-dep_methyl-trfase"/>
</dbReference>
<keyword evidence="2" id="KW-0963">Cytoplasm</keyword>
<evidence type="ECO:0000256" key="6">
    <source>
        <dbReference type="ARBA" id="ARBA00022691"/>
    </source>
</evidence>
<dbReference type="Pfam" id="PF17785">
    <property type="entry name" value="PUA_3"/>
    <property type="match status" value="1"/>
</dbReference>
<dbReference type="InterPro" id="IPR029063">
    <property type="entry name" value="SAM-dependent_MTases_sf"/>
</dbReference>
<dbReference type="Gene3D" id="3.40.50.150">
    <property type="entry name" value="Vaccinia Virus protein VP39"/>
    <property type="match status" value="1"/>
</dbReference>
<dbReference type="AlphaFoldDB" id="A0AAW8QYW5"/>
<dbReference type="Proteomes" id="UP001249020">
    <property type="component" value="Unassembled WGS sequence"/>
</dbReference>
<dbReference type="GO" id="GO:0008168">
    <property type="term" value="F:methyltransferase activity"/>
    <property type="evidence" value="ECO:0007669"/>
    <property type="project" value="UniProtKB-KW"/>
</dbReference>
<dbReference type="GO" id="GO:0032259">
    <property type="term" value="P:methylation"/>
    <property type="evidence" value="ECO:0007669"/>
    <property type="project" value="UniProtKB-KW"/>
</dbReference>
<evidence type="ECO:0000256" key="5">
    <source>
        <dbReference type="ARBA" id="ARBA00022679"/>
    </source>
</evidence>
<comment type="subcellular location">
    <subcellularLocation>
        <location evidence="1">Cytoplasm</location>
    </subcellularLocation>
</comment>
<dbReference type="InterPro" id="IPR015947">
    <property type="entry name" value="PUA-like_sf"/>
</dbReference>
<dbReference type="SUPFAM" id="SSF88697">
    <property type="entry name" value="PUA domain-like"/>
    <property type="match status" value="1"/>
</dbReference>
<evidence type="ECO:0000256" key="2">
    <source>
        <dbReference type="ARBA" id="ARBA00022490"/>
    </source>
</evidence>
<protein>
    <submittedName>
        <fullName evidence="10">Class I SAM-dependent methyltransferase</fullName>
        <ecNumber evidence="10">2.1.1.-</ecNumber>
    </submittedName>
</protein>
<dbReference type="SMART" id="SM00359">
    <property type="entry name" value="PUA"/>
    <property type="match status" value="1"/>
</dbReference>
<evidence type="ECO:0000256" key="3">
    <source>
        <dbReference type="ARBA" id="ARBA00022552"/>
    </source>
</evidence>
<evidence type="ECO:0000256" key="4">
    <source>
        <dbReference type="ARBA" id="ARBA00022603"/>
    </source>
</evidence>
<organism evidence="10 11">
    <name type="scientific">Brumicola blandensis</name>
    <dbReference type="NCBI Taxonomy" id="3075611"/>
    <lineage>
        <taxon>Bacteria</taxon>
        <taxon>Pseudomonadati</taxon>
        <taxon>Pseudomonadota</taxon>
        <taxon>Gammaproteobacteria</taxon>
        <taxon>Alteromonadales</taxon>
        <taxon>Alteromonadaceae</taxon>
        <taxon>Brumicola</taxon>
    </lineage>
</organism>
<dbReference type="EMBL" id="JAVRIE010000001">
    <property type="protein sequence ID" value="MDT0581339.1"/>
    <property type="molecule type" value="Genomic_DNA"/>
</dbReference>
<dbReference type="GO" id="GO:0006364">
    <property type="term" value="P:rRNA processing"/>
    <property type="evidence" value="ECO:0007669"/>
    <property type="project" value="UniProtKB-KW"/>
</dbReference>
<dbReference type="CDD" id="cd11572">
    <property type="entry name" value="RlmI_M_like"/>
    <property type="match status" value="1"/>
</dbReference>
<proteinExistence type="inferred from homology"/>
<keyword evidence="5 10" id="KW-0808">Transferase</keyword>
<dbReference type="CDD" id="cd02440">
    <property type="entry name" value="AdoMet_MTases"/>
    <property type="match status" value="1"/>
</dbReference>
<keyword evidence="11" id="KW-1185">Reference proteome</keyword>
<dbReference type="GO" id="GO:0005737">
    <property type="term" value="C:cytoplasm"/>
    <property type="evidence" value="ECO:0007669"/>
    <property type="project" value="UniProtKB-SubCell"/>
</dbReference>
<dbReference type="GO" id="GO:0003723">
    <property type="term" value="F:RNA binding"/>
    <property type="evidence" value="ECO:0007669"/>
    <property type="project" value="UniProtKB-KW"/>
</dbReference>
<evidence type="ECO:0000313" key="11">
    <source>
        <dbReference type="Proteomes" id="UP001249020"/>
    </source>
</evidence>
<evidence type="ECO:0000259" key="9">
    <source>
        <dbReference type="SMART" id="SM00359"/>
    </source>
</evidence>
<dbReference type="EC" id="2.1.1.-" evidence="10"/>
<dbReference type="InterPro" id="IPR041532">
    <property type="entry name" value="RlmI-like_PUA"/>
</dbReference>
<evidence type="ECO:0000256" key="7">
    <source>
        <dbReference type="ARBA" id="ARBA00022884"/>
    </source>
</evidence>
<dbReference type="PROSITE" id="PS50890">
    <property type="entry name" value="PUA"/>
    <property type="match status" value="1"/>
</dbReference>
<accession>A0AAW8QYW5</accession>
<sequence>MSTIILKEGREKSMLRRHPWIFEGAIQETQGRLKIGDTADVLASDGTWLAKAAFSPHSQIRARVWSFTKSEAIDNVFFKRKIEQAIERKRSILEKHQTNAYRLIAAEADGLPGITIDVYDNVVVLQLLSAGAEKHRNKIVWALETLFPEAIIHERSDVDVRKKEGLEPLIQTLKGELPKTVTIEENGIKIIVDLINGHKTGFYLDQRENRRIAGTYCKDKSVLNCFSFTGTFGLYALAAGATDVINVDASESALEMSKQNLLVNDLPLEKVAHLKRDVFELLREYKDQGKRFDVIILDPPKFVDGKHNLNKASRGYKDINRLALSLLNKNGVLLTFSCSGLMSQDLFQKIVADAALDAQTDVFFTQRLSQSEDHPVSGNFPEGYYLKGLVCSV</sequence>
<dbReference type="Gene3D" id="3.30.750.80">
    <property type="entry name" value="RNA methyltransferase domain (HRMD) like"/>
    <property type="match status" value="1"/>
</dbReference>
<evidence type="ECO:0000256" key="1">
    <source>
        <dbReference type="ARBA" id="ARBA00004496"/>
    </source>
</evidence>
<feature type="domain" description="PUA" evidence="9">
    <location>
        <begin position="2"/>
        <end position="87"/>
    </location>
</feature>
<dbReference type="CDD" id="cd21153">
    <property type="entry name" value="PUA_RlmI"/>
    <property type="match status" value="1"/>
</dbReference>
<keyword evidence="6" id="KW-0949">S-adenosyl-L-methionine</keyword>
<dbReference type="Gene3D" id="2.30.130.10">
    <property type="entry name" value="PUA domain"/>
    <property type="match status" value="1"/>
</dbReference>
<evidence type="ECO:0000313" key="10">
    <source>
        <dbReference type="EMBL" id="MDT0581339.1"/>
    </source>
</evidence>
<dbReference type="InterPro" id="IPR002478">
    <property type="entry name" value="PUA"/>
</dbReference>
<keyword evidence="4 10" id="KW-0489">Methyltransferase</keyword>
<evidence type="ECO:0000256" key="8">
    <source>
        <dbReference type="ARBA" id="ARBA00038091"/>
    </source>
</evidence>
<dbReference type="Pfam" id="PF10672">
    <property type="entry name" value="Methyltrans_SAM"/>
    <property type="match status" value="1"/>
</dbReference>
<name>A0AAW8QYW5_9ALTE</name>
<comment type="caution">
    <text evidence="10">The sequence shown here is derived from an EMBL/GenBank/DDBJ whole genome shotgun (WGS) entry which is preliminary data.</text>
</comment>
<gene>
    <name evidence="10" type="ORF">RM544_02205</name>
</gene>
<dbReference type="PANTHER" id="PTHR42873">
    <property type="entry name" value="RIBOSOMAL RNA LARGE SUBUNIT METHYLTRANSFERASE"/>
    <property type="match status" value="1"/>
</dbReference>
<keyword evidence="7" id="KW-0694">RNA-binding</keyword>